<evidence type="ECO:0000313" key="3">
    <source>
        <dbReference type="Proteomes" id="UP000694412"/>
    </source>
</evidence>
<organism evidence="2 3">
    <name type="scientific">Coturnix japonica</name>
    <name type="common">Japanese quail</name>
    <name type="synonym">Coturnix coturnix japonica</name>
    <dbReference type="NCBI Taxonomy" id="93934"/>
    <lineage>
        <taxon>Eukaryota</taxon>
        <taxon>Metazoa</taxon>
        <taxon>Chordata</taxon>
        <taxon>Craniata</taxon>
        <taxon>Vertebrata</taxon>
        <taxon>Euteleostomi</taxon>
        <taxon>Archelosauria</taxon>
        <taxon>Archosauria</taxon>
        <taxon>Dinosauria</taxon>
        <taxon>Saurischia</taxon>
        <taxon>Theropoda</taxon>
        <taxon>Coelurosauria</taxon>
        <taxon>Aves</taxon>
        <taxon>Neognathae</taxon>
        <taxon>Galloanserae</taxon>
        <taxon>Galliformes</taxon>
        <taxon>Phasianidae</taxon>
        <taxon>Perdicinae</taxon>
        <taxon>Coturnix</taxon>
    </lineage>
</organism>
<keyword evidence="3" id="KW-1185">Reference proteome</keyword>
<evidence type="ECO:0000256" key="1">
    <source>
        <dbReference type="SAM" id="MobiDB-lite"/>
    </source>
</evidence>
<feature type="region of interest" description="Disordered" evidence="1">
    <location>
        <begin position="1"/>
        <end position="65"/>
    </location>
</feature>
<accession>A0A8C2SKR1</accession>
<name>A0A8C2SKR1_COTJA</name>
<feature type="compositionally biased region" description="Basic residues" evidence="1">
    <location>
        <begin position="11"/>
        <end position="27"/>
    </location>
</feature>
<dbReference type="Ensembl" id="ENSCJPT00005000450.1">
    <property type="protein sequence ID" value="ENSCJPP00005000225.1"/>
    <property type="gene ID" value="ENSCJPG00005000308.1"/>
</dbReference>
<protein>
    <submittedName>
        <fullName evidence="2">Uncharacterized protein</fullName>
    </submittedName>
</protein>
<feature type="compositionally biased region" description="Pro residues" evidence="1">
    <location>
        <begin position="1"/>
        <end position="10"/>
    </location>
</feature>
<dbReference type="AlphaFoldDB" id="A0A8C2SKR1"/>
<reference evidence="2" key="2">
    <citation type="submission" date="2025-09" db="UniProtKB">
        <authorList>
            <consortium name="Ensembl"/>
        </authorList>
    </citation>
    <scope>IDENTIFICATION</scope>
</reference>
<reference evidence="2" key="1">
    <citation type="submission" date="2025-08" db="UniProtKB">
        <authorList>
            <consortium name="Ensembl"/>
        </authorList>
    </citation>
    <scope>IDENTIFICATION</scope>
</reference>
<evidence type="ECO:0000313" key="2">
    <source>
        <dbReference type="Ensembl" id="ENSCJPP00005000225.1"/>
    </source>
</evidence>
<sequence>VTPSLPPHPPRSIHHKRLHRQGRRHGHPQCPLCGAGGRQPSLWEVRQQEEPGAQRGAASSPAVQV</sequence>
<dbReference type="Proteomes" id="UP000694412">
    <property type="component" value="Unassembled WGS sequence"/>
</dbReference>
<proteinExistence type="predicted"/>